<evidence type="ECO:0000313" key="1">
    <source>
        <dbReference type="EMBL" id="MCH1627242.1"/>
    </source>
</evidence>
<gene>
    <name evidence="1" type="ORF">MJG50_18055</name>
</gene>
<dbReference type="RefSeq" id="WP_240257163.1">
    <property type="nucleotide sequence ID" value="NZ_JAKTTI010000036.1"/>
</dbReference>
<name>A0AAW5E2V3_9BACI</name>
<reference evidence="1" key="1">
    <citation type="submission" date="2022-02" db="EMBL/GenBank/DDBJ databases">
        <title>Fredinandcohnia quinoae sp. nov. isolated from Chenopodium quinoa seeds.</title>
        <authorList>
            <person name="Saati-Santamaria Z."/>
            <person name="Flores-Felix J.D."/>
            <person name="Igual J.M."/>
            <person name="Velazquez E."/>
            <person name="Garcia-Fraile P."/>
            <person name="Martinez-Molina E."/>
        </authorList>
    </citation>
    <scope>NUCLEOTIDE SEQUENCE</scope>
    <source>
        <strain evidence="1">SECRCQ15</strain>
    </source>
</reference>
<evidence type="ECO:0000313" key="2">
    <source>
        <dbReference type="Proteomes" id="UP001431131"/>
    </source>
</evidence>
<sequence length="190" mass="21423">MPESNQIIRIDGKNVFLEVLNSAFQIGKVQMNFLEYDVTKDKGERIKHDIAIYVDIDKFLVLSNDVLSGRISALAIKAREEQQKGGYKYSKEIWNDMGGISAETLKRRGKERADGKSLSRQFKITPGDRVHWILSAETGKGELTETGLIVPRFNGNKPEAVVRVPLTNEDLKRMALIVKAHIEGYLGSQY</sequence>
<dbReference type="EMBL" id="JAKTTI010000036">
    <property type="protein sequence ID" value="MCH1627242.1"/>
    <property type="molecule type" value="Genomic_DNA"/>
</dbReference>
<protein>
    <submittedName>
        <fullName evidence="1">Uncharacterized protein</fullName>
    </submittedName>
</protein>
<organism evidence="1 2">
    <name type="scientific">Fredinandcohnia quinoae</name>
    <dbReference type="NCBI Taxonomy" id="2918902"/>
    <lineage>
        <taxon>Bacteria</taxon>
        <taxon>Bacillati</taxon>
        <taxon>Bacillota</taxon>
        <taxon>Bacilli</taxon>
        <taxon>Bacillales</taxon>
        <taxon>Bacillaceae</taxon>
        <taxon>Fredinandcohnia</taxon>
    </lineage>
</organism>
<accession>A0AAW5E2V3</accession>
<comment type="caution">
    <text evidence="1">The sequence shown here is derived from an EMBL/GenBank/DDBJ whole genome shotgun (WGS) entry which is preliminary data.</text>
</comment>
<keyword evidence="2" id="KW-1185">Reference proteome</keyword>
<dbReference type="Proteomes" id="UP001431131">
    <property type="component" value="Unassembled WGS sequence"/>
</dbReference>
<dbReference type="AlphaFoldDB" id="A0AAW5E2V3"/>
<proteinExistence type="predicted"/>